<accession>F8DZ81</accession>
<evidence type="ECO:0000313" key="2">
    <source>
        <dbReference type="Proteomes" id="UP000000492"/>
    </source>
</evidence>
<dbReference type="InterPro" id="IPR019675">
    <property type="entry name" value="DUF2550"/>
</dbReference>
<dbReference type="KEGG" id="crd:CRES_1412"/>
<dbReference type="EMBL" id="CP002857">
    <property type="protein sequence ID" value="AEI09767.1"/>
    <property type="molecule type" value="Genomic_DNA"/>
</dbReference>
<sequence length="148" mass="17144">MQVLGWLLVLIVLAVSAACMWRFFTLRSKGYPVVVRRLPNEDGRHWRHGVLVFSGVSVKFYKLRSIKPDSNLVLTRLATEIVGRREITEKERAFMEPNMHVIELCHRQKERWEVALDSQGDTAMVSWLESAPSARRDRNSAFNNPHPM</sequence>
<dbReference type="Pfam" id="PF10739">
    <property type="entry name" value="DUF2550"/>
    <property type="match status" value="1"/>
</dbReference>
<dbReference type="Proteomes" id="UP000000492">
    <property type="component" value="Chromosome"/>
</dbReference>
<dbReference type="OrthoDB" id="4793422at2"/>
<dbReference type="RefSeq" id="WP_013888777.1">
    <property type="nucleotide sequence ID" value="NC_015673.1"/>
</dbReference>
<organism evidence="1 2">
    <name type="scientific">Corynebacterium resistens (strain DSM 45100 / JCM 12819 / GTC 2026 / SICGH 158)</name>
    <dbReference type="NCBI Taxonomy" id="662755"/>
    <lineage>
        <taxon>Bacteria</taxon>
        <taxon>Bacillati</taxon>
        <taxon>Actinomycetota</taxon>
        <taxon>Actinomycetes</taxon>
        <taxon>Mycobacteriales</taxon>
        <taxon>Corynebacteriaceae</taxon>
        <taxon>Corynebacterium</taxon>
    </lineage>
</organism>
<gene>
    <name evidence="1" type="ordered locus">CRES_1412</name>
</gene>
<evidence type="ECO:0008006" key="3">
    <source>
        <dbReference type="Google" id="ProtNLM"/>
    </source>
</evidence>
<proteinExistence type="predicted"/>
<evidence type="ECO:0000313" key="1">
    <source>
        <dbReference type="EMBL" id="AEI09767.1"/>
    </source>
</evidence>
<dbReference type="eggNOG" id="ENOG5031H0A">
    <property type="taxonomic scope" value="Bacteria"/>
</dbReference>
<protein>
    <recommendedName>
        <fullName evidence="3">Secreted protein</fullName>
    </recommendedName>
</protein>
<dbReference type="AlphaFoldDB" id="F8DZ81"/>
<dbReference type="HOGENOM" id="CLU_122300_0_0_11"/>
<reference evidence="1 2" key="1">
    <citation type="journal article" date="2012" name="BMC Genomics">
        <title>Complete genome sequence, lifestyle, and multi-drug resistance of the human pathogen Corynebacterium resistens DSM 45100 isolated from blood samples of a leukemia patient.</title>
        <authorList>
            <person name="Schroder J."/>
            <person name="Maus I."/>
            <person name="Meyer K."/>
            <person name="Wordemann S."/>
            <person name="Blom J."/>
            <person name="Jaenicke S."/>
            <person name="Schneider J."/>
            <person name="Trost E."/>
            <person name="Tauch A."/>
        </authorList>
    </citation>
    <scope>NUCLEOTIDE SEQUENCE [LARGE SCALE GENOMIC DNA]</scope>
    <source>
        <strain evidence="2">DSM 45100 / JCM 12819 / CCUG 50093 / GTC 2026 / SICGH 158</strain>
    </source>
</reference>
<dbReference type="STRING" id="662755.CRES_1412"/>
<keyword evidence="2" id="KW-1185">Reference proteome</keyword>
<name>F8DZ81_CORRG</name>